<evidence type="ECO:0000313" key="10">
    <source>
        <dbReference type="Proteomes" id="UP000193240"/>
    </source>
</evidence>
<dbReference type="STRING" id="105696.A0A1Y2LNY4"/>
<sequence>MVLGRERLLVFTAFPESSIDLLVMLLSDGNQPVGLSAPVSVCPARNIFEEHIISKIRYQSQSPLDFSSNHDLPPSRASKPKLAHHSATALPFDSDLITHSAARDHPKRPVQGGRSRLPTIQESLSSSTENSEVSHLSPTCAGSETHARTTASNSGESMRYHEKQDNRHVVLDICGLHPSESSHDTTPDTTFCTSEAIQGFGLLFVLEFTGESENLPVQAVSDNSNEIIGRTPSELLSLESFTSIIAETQIDEFFERIHLAKSGEADIITNRFEAFTVSMHIFGDRFRKFWCVMHQTNEQPNQIICEFELHDDERSVACQGHSTNHSCSDSMNDTTSPKNHAQVERPQKRPLMRRRSSGRKCRPIAMDTLNTLSRVQDRLTTAPNVESLLEIAVKTVKELTSFHRVMVYQFDKEFNARVVTEHADAKASKGAYIGRTFAASDFTSEFGEPHQLNKLRMLYDREIGSARLVCSASKAFQHPLNLTYSYLRAMSDDRLRSLADLAVRSSISITVSTFDRLWGLIVCYSYGLSGIRISFPARRVCYLISDMVSRNIERFSYASQLKAKNLVNTLPTPKALFGCLGISLEPLLKYLRADFAISSVGNTTQVFGISEQPQDALLMLAFLRLKTVTSVLISTNIRRDFPGVCCPFYSHSLGGVLVVPLSNEPKDFVVFFRNQQSMRLGSTCRLDKMIIDEDKGGLELQKDSKAQCETYAGCEDWSEEEVEMASVFAFVCAKLNAISGYDEAILQSSKLTRLLLANSAHEIRTPLNAIINYIEIALEGSLDKGVRERLEESQLTSKCLLQFVHRLIELITSN</sequence>
<keyword evidence="10" id="KW-1185">Reference proteome</keyword>
<dbReference type="InterPro" id="IPR035965">
    <property type="entry name" value="PAS-like_dom_sf"/>
</dbReference>
<feature type="compositionally biased region" description="Polar residues" evidence="7">
    <location>
        <begin position="323"/>
        <end position="339"/>
    </location>
</feature>
<evidence type="ECO:0000259" key="8">
    <source>
        <dbReference type="PROSITE" id="PS50046"/>
    </source>
</evidence>
<dbReference type="SUPFAM" id="SSF55781">
    <property type="entry name" value="GAF domain-like"/>
    <property type="match status" value="2"/>
</dbReference>
<keyword evidence="4" id="KW-0418">Kinase</keyword>
<keyword evidence="2" id="KW-0808">Transferase</keyword>
<feature type="compositionally biased region" description="Basic residues" evidence="7">
    <location>
        <begin position="348"/>
        <end position="357"/>
    </location>
</feature>
<dbReference type="GO" id="GO:0000155">
    <property type="term" value="F:phosphorelay sensor kinase activity"/>
    <property type="evidence" value="ECO:0007669"/>
    <property type="project" value="InterPro"/>
</dbReference>
<reference evidence="9 10" key="1">
    <citation type="journal article" date="2017" name="Genome Announc.">
        <title>Genome sequence of the saprophytic ascomycete Epicoccum nigrum ICMP 19927 strain isolated from New Zealand.</title>
        <authorList>
            <person name="Fokin M."/>
            <person name="Fleetwood D."/>
            <person name="Weir B.S."/>
            <person name="Villas-Boas S.G."/>
        </authorList>
    </citation>
    <scope>NUCLEOTIDE SEQUENCE [LARGE SCALE GENOMIC DNA]</scope>
    <source>
        <strain evidence="9 10">ICMP 19927</strain>
    </source>
</reference>
<feature type="compositionally biased region" description="Low complexity" evidence="7">
    <location>
        <begin position="122"/>
        <end position="137"/>
    </location>
</feature>
<feature type="region of interest" description="Disordered" evidence="7">
    <location>
        <begin position="65"/>
        <end position="85"/>
    </location>
</feature>
<keyword evidence="1" id="KW-0597">Phosphoprotein</keyword>
<dbReference type="Gene3D" id="3.30.450.20">
    <property type="entry name" value="PAS domain"/>
    <property type="match status" value="1"/>
</dbReference>
<protein>
    <recommendedName>
        <fullName evidence="8">Phytochrome chromophore attachment site domain-containing protein</fullName>
    </recommendedName>
</protein>
<dbReference type="Proteomes" id="UP000193240">
    <property type="component" value="Unassembled WGS sequence"/>
</dbReference>
<feature type="region of interest" description="Disordered" evidence="7">
    <location>
        <begin position="323"/>
        <end position="357"/>
    </location>
</feature>
<dbReference type="PROSITE" id="PS50046">
    <property type="entry name" value="PHYTOCHROME_2"/>
    <property type="match status" value="1"/>
</dbReference>
<dbReference type="InterPro" id="IPR003661">
    <property type="entry name" value="HisK_dim/P_dom"/>
</dbReference>
<evidence type="ECO:0000256" key="3">
    <source>
        <dbReference type="ARBA" id="ARBA00022741"/>
    </source>
</evidence>
<dbReference type="PANTHER" id="PTHR43065">
    <property type="entry name" value="SENSOR HISTIDINE KINASE"/>
    <property type="match status" value="1"/>
</dbReference>
<dbReference type="InParanoid" id="A0A1Y2LNY4"/>
<evidence type="ECO:0000256" key="2">
    <source>
        <dbReference type="ARBA" id="ARBA00022679"/>
    </source>
</evidence>
<proteinExistence type="predicted"/>
<accession>A0A1Y2LNY4</accession>
<keyword evidence="5" id="KW-0067">ATP-binding</keyword>
<dbReference type="Gene3D" id="3.30.450.40">
    <property type="match status" value="1"/>
</dbReference>
<organism evidence="9 10">
    <name type="scientific">Epicoccum nigrum</name>
    <name type="common">Soil fungus</name>
    <name type="synonym">Epicoccum purpurascens</name>
    <dbReference type="NCBI Taxonomy" id="105696"/>
    <lineage>
        <taxon>Eukaryota</taxon>
        <taxon>Fungi</taxon>
        <taxon>Dikarya</taxon>
        <taxon>Ascomycota</taxon>
        <taxon>Pezizomycotina</taxon>
        <taxon>Dothideomycetes</taxon>
        <taxon>Pleosporomycetidae</taxon>
        <taxon>Pleosporales</taxon>
        <taxon>Pleosporineae</taxon>
        <taxon>Didymellaceae</taxon>
        <taxon>Epicoccum</taxon>
    </lineage>
</organism>
<dbReference type="Pfam" id="PF00512">
    <property type="entry name" value="HisKA"/>
    <property type="match status" value="1"/>
</dbReference>
<name>A0A1Y2LNY4_EPING</name>
<feature type="region of interest" description="Disordered" evidence="7">
    <location>
        <begin position="103"/>
        <end position="162"/>
    </location>
</feature>
<dbReference type="GO" id="GO:0005524">
    <property type="term" value="F:ATP binding"/>
    <property type="evidence" value="ECO:0007669"/>
    <property type="project" value="UniProtKB-KW"/>
</dbReference>
<dbReference type="Gene3D" id="1.10.287.130">
    <property type="match status" value="1"/>
</dbReference>
<keyword evidence="6" id="KW-0902">Two-component regulatory system</keyword>
<dbReference type="OMA" id="MHKSHAN"/>
<dbReference type="PANTHER" id="PTHR43065:SF10">
    <property type="entry name" value="PEROXIDE STRESS-ACTIVATED HISTIDINE KINASE MAK3"/>
    <property type="match status" value="1"/>
</dbReference>
<evidence type="ECO:0000256" key="7">
    <source>
        <dbReference type="SAM" id="MobiDB-lite"/>
    </source>
</evidence>
<dbReference type="InterPro" id="IPR016132">
    <property type="entry name" value="Phyto_chromo_attachment"/>
</dbReference>
<dbReference type="SUPFAM" id="SSF55785">
    <property type="entry name" value="PYP-like sensor domain (PAS domain)"/>
    <property type="match status" value="1"/>
</dbReference>
<dbReference type="InterPro" id="IPR036097">
    <property type="entry name" value="HisK_dim/P_sf"/>
</dbReference>
<evidence type="ECO:0000256" key="6">
    <source>
        <dbReference type="ARBA" id="ARBA00023012"/>
    </source>
</evidence>
<dbReference type="AlphaFoldDB" id="A0A1Y2LNY4"/>
<dbReference type="InterPro" id="IPR029016">
    <property type="entry name" value="GAF-like_dom_sf"/>
</dbReference>
<dbReference type="SMART" id="SM00388">
    <property type="entry name" value="HisKA"/>
    <property type="match status" value="1"/>
</dbReference>
<keyword evidence="3" id="KW-0547">Nucleotide-binding</keyword>
<dbReference type="CDD" id="cd00082">
    <property type="entry name" value="HisKA"/>
    <property type="match status" value="1"/>
</dbReference>
<dbReference type="InterPro" id="IPR043150">
    <property type="entry name" value="Phytochrome_PHY_sf"/>
</dbReference>
<evidence type="ECO:0000313" key="9">
    <source>
        <dbReference type="EMBL" id="OSS45505.1"/>
    </source>
</evidence>
<feature type="domain" description="Phytochrome chromophore attachment site" evidence="8">
    <location>
        <begin position="384"/>
        <end position="546"/>
    </location>
</feature>
<dbReference type="EMBL" id="KZ107854">
    <property type="protein sequence ID" value="OSS45505.1"/>
    <property type="molecule type" value="Genomic_DNA"/>
</dbReference>
<evidence type="ECO:0000256" key="1">
    <source>
        <dbReference type="ARBA" id="ARBA00022553"/>
    </source>
</evidence>
<gene>
    <name evidence="9" type="ORF">B5807_10277</name>
</gene>
<evidence type="ECO:0000256" key="5">
    <source>
        <dbReference type="ARBA" id="ARBA00022840"/>
    </source>
</evidence>
<dbReference type="Gene3D" id="3.30.450.270">
    <property type="match status" value="1"/>
</dbReference>
<evidence type="ECO:0000256" key="4">
    <source>
        <dbReference type="ARBA" id="ARBA00022777"/>
    </source>
</evidence>
<dbReference type="SUPFAM" id="SSF47384">
    <property type="entry name" value="Homodimeric domain of signal transducing histidine kinase"/>
    <property type="match status" value="1"/>
</dbReference>